<evidence type="ECO:0000313" key="12">
    <source>
        <dbReference type="Proteomes" id="UP000199706"/>
    </source>
</evidence>
<dbReference type="PANTHER" id="PTHR34047">
    <property type="entry name" value="NUCLEAR INTRON MATURASE 1, MITOCHONDRIAL-RELATED"/>
    <property type="match status" value="1"/>
</dbReference>
<evidence type="ECO:0000313" key="11">
    <source>
        <dbReference type="EMBL" id="SDF86695.1"/>
    </source>
</evidence>
<evidence type="ECO:0000256" key="7">
    <source>
        <dbReference type="ARBA" id="ARBA00023118"/>
    </source>
</evidence>
<evidence type="ECO:0000256" key="5">
    <source>
        <dbReference type="ARBA" id="ARBA00022842"/>
    </source>
</evidence>
<dbReference type="InterPro" id="IPR000123">
    <property type="entry name" value="Reverse_transcriptase_msDNA"/>
</dbReference>
<dbReference type="GO" id="GO:0051607">
    <property type="term" value="P:defense response to virus"/>
    <property type="evidence" value="ECO:0007669"/>
    <property type="project" value="UniProtKB-KW"/>
</dbReference>
<comment type="similarity">
    <text evidence="8">Belongs to the bacterial reverse transcriptase family.</text>
</comment>
<keyword evidence="6 11" id="KW-0695">RNA-directed DNA polymerase</keyword>
<evidence type="ECO:0000256" key="6">
    <source>
        <dbReference type="ARBA" id="ARBA00022918"/>
    </source>
</evidence>
<comment type="catalytic activity">
    <reaction evidence="9">
        <text>DNA(n) + a 2'-deoxyribonucleoside 5'-triphosphate = DNA(n+1) + diphosphate</text>
        <dbReference type="Rhea" id="RHEA:22508"/>
        <dbReference type="Rhea" id="RHEA-COMP:17339"/>
        <dbReference type="Rhea" id="RHEA-COMP:17340"/>
        <dbReference type="ChEBI" id="CHEBI:33019"/>
        <dbReference type="ChEBI" id="CHEBI:61560"/>
        <dbReference type="ChEBI" id="CHEBI:173112"/>
        <dbReference type="EC" id="2.7.7.49"/>
    </reaction>
</comment>
<dbReference type="InterPro" id="IPR043502">
    <property type="entry name" value="DNA/RNA_pol_sf"/>
</dbReference>
<dbReference type="PRINTS" id="PR00866">
    <property type="entry name" value="RNADNAPOLMS"/>
</dbReference>
<evidence type="ECO:0000256" key="9">
    <source>
        <dbReference type="ARBA" id="ARBA00048173"/>
    </source>
</evidence>
<dbReference type="GO" id="GO:0046872">
    <property type="term" value="F:metal ion binding"/>
    <property type="evidence" value="ECO:0007669"/>
    <property type="project" value="UniProtKB-KW"/>
</dbReference>
<dbReference type="InterPro" id="IPR000477">
    <property type="entry name" value="RT_dom"/>
</dbReference>
<organism evidence="11 12">
    <name type="scientific">Paraburkholderia phenazinium</name>
    <dbReference type="NCBI Taxonomy" id="60549"/>
    <lineage>
        <taxon>Bacteria</taxon>
        <taxon>Pseudomonadati</taxon>
        <taxon>Pseudomonadota</taxon>
        <taxon>Betaproteobacteria</taxon>
        <taxon>Burkholderiales</taxon>
        <taxon>Burkholderiaceae</taxon>
        <taxon>Paraburkholderia</taxon>
    </lineage>
</organism>
<keyword evidence="7" id="KW-0051">Antiviral defense</keyword>
<dbReference type="EMBL" id="FNCJ01000001">
    <property type="protein sequence ID" value="SDF86695.1"/>
    <property type="molecule type" value="Genomic_DNA"/>
</dbReference>
<dbReference type="CDD" id="cd03487">
    <property type="entry name" value="RT_Bac_retron_II"/>
    <property type="match status" value="1"/>
</dbReference>
<keyword evidence="2" id="KW-0808">Transferase</keyword>
<keyword evidence="4" id="KW-0479">Metal-binding</keyword>
<gene>
    <name evidence="11" type="ORF">SAMN05216466_101343</name>
</gene>
<feature type="domain" description="Reverse transcriptase" evidence="10">
    <location>
        <begin position="170"/>
        <end position="409"/>
    </location>
</feature>
<accession>A0A1G7PK59</accession>
<keyword evidence="3" id="KW-0548">Nucleotidyltransferase</keyword>
<dbReference type="GO" id="GO:0003964">
    <property type="term" value="F:RNA-directed DNA polymerase activity"/>
    <property type="evidence" value="ECO:0007669"/>
    <property type="project" value="UniProtKB-KW"/>
</dbReference>
<sequence>MISAVRRMSPLCVLRKTAHAALDALTRRPASFHAMRLSPLQRITYAIADAMLAGPAEPDSMVERMSDSLGVPSDWMLGLARRVAKRFGARWDSVDSKEVALVVAKTAGFVAAWRSEARPFVVRVLRRPPVQQLPPPRLREIALPKLATLGDLAAWLEVEVAELDWFADRWRVLPQGADTPLHHYTYKAIEKRDGRCRLIEIPKSRLRSLQRKILHGLLDRVPPHDCVHGFRKGRNTVTYAAPHAGKAVVVRFDLADFFASVHAPRVHAVMRTLGYPLEVARMLTALCTNRVPSARLLAADVRGKFDWLERQRYRTRHLPQGAPTSPALANLCAYRLDLRLEGLARAVGATYTRYADDLAFSGDEDLARVVERLKVRVAAIALEEGFSIQLRKTRVMRRGVRQHLAGVVVNQHPNLARSEFDALKAILMNCVRHGAASQNREGHADFRAHLQGRVAQAVMLNAARGAKLKGIFERIGWEDIANDSRLDSEA</sequence>
<evidence type="ECO:0000256" key="3">
    <source>
        <dbReference type="ARBA" id="ARBA00022695"/>
    </source>
</evidence>
<dbReference type="PROSITE" id="PS50878">
    <property type="entry name" value="RT_POL"/>
    <property type="match status" value="1"/>
</dbReference>
<dbReference type="Proteomes" id="UP000199706">
    <property type="component" value="Unassembled WGS sequence"/>
</dbReference>
<proteinExistence type="inferred from homology"/>
<protein>
    <recommendedName>
        <fullName evidence="1">RNA-directed DNA polymerase</fullName>
        <ecNumber evidence="1">2.7.7.49</ecNumber>
    </recommendedName>
</protein>
<dbReference type="Pfam" id="PF00078">
    <property type="entry name" value="RVT_1"/>
    <property type="match status" value="1"/>
</dbReference>
<evidence type="ECO:0000256" key="1">
    <source>
        <dbReference type="ARBA" id="ARBA00012493"/>
    </source>
</evidence>
<evidence type="ECO:0000256" key="2">
    <source>
        <dbReference type="ARBA" id="ARBA00022679"/>
    </source>
</evidence>
<dbReference type="SUPFAM" id="SSF56672">
    <property type="entry name" value="DNA/RNA polymerases"/>
    <property type="match status" value="1"/>
</dbReference>
<dbReference type="InterPro" id="IPR051083">
    <property type="entry name" value="GrpII_Intron_Splice-Mob/Def"/>
</dbReference>
<keyword evidence="5" id="KW-0460">Magnesium</keyword>
<evidence type="ECO:0000256" key="4">
    <source>
        <dbReference type="ARBA" id="ARBA00022723"/>
    </source>
</evidence>
<name>A0A1G7PK59_9BURK</name>
<dbReference type="GO" id="GO:0003723">
    <property type="term" value="F:RNA binding"/>
    <property type="evidence" value="ECO:0007669"/>
    <property type="project" value="InterPro"/>
</dbReference>
<dbReference type="EC" id="2.7.7.49" evidence="1"/>
<dbReference type="PANTHER" id="PTHR34047:SF7">
    <property type="entry name" value="RNA-DIRECTED DNA POLYMERASE"/>
    <property type="match status" value="1"/>
</dbReference>
<evidence type="ECO:0000259" key="10">
    <source>
        <dbReference type="PROSITE" id="PS50878"/>
    </source>
</evidence>
<reference evidence="11 12" key="1">
    <citation type="submission" date="2016-10" db="EMBL/GenBank/DDBJ databases">
        <authorList>
            <person name="de Groot N.N."/>
        </authorList>
    </citation>
    <scope>NUCLEOTIDE SEQUENCE [LARGE SCALE GENOMIC DNA]</scope>
    <source>
        <strain evidence="11 12">LMG 2247</strain>
    </source>
</reference>
<evidence type="ECO:0000256" key="8">
    <source>
        <dbReference type="ARBA" id="ARBA00034120"/>
    </source>
</evidence>
<dbReference type="AlphaFoldDB" id="A0A1G7PK59"/>